<geneLocation type="plasmid" evidence="1">
    <name>SAP2</name>
</geneLocation>
<evidence type="ECO:0000313" key="1">
    <source>
        <dbReference type="EMBL" id="BAU77578.1"/>
    </source>
</evidence>
<organism evidence="1">
    <name type="scientific">Streptomyces avermitilis (strain ATCC 31267 / DSM 46492 / JCM 5070 / NBRC 14893 / NCIMB 12804 / NRRL 8165 / MA-4680)</name>
    <dbReference type="NCBI Taxonomy" id="227882"/>
    <lineage>
        <taxon>Bacteria</taxon>
        <taxon>Bacillati</taxon>
        <taxon>Actinomycetota</taxon>
        <taxon>Actinomycetes</taxon>
        <taxon>Kitasatosporales</taxon>
        <taxon>Streptomycetaceae</taxon>
        <taxon>Streptomyces</taxon>
    </lineage>
</organism>
<dbReference type="EMBL" id="AP017380">
    <property type="protein sequence ID" value="BAU77578.1"/>
    <property type="molecule type" value="Genomic_DNA"/>
</dbReference>
<sequence length="279" mass="29343">MATIGAPVCPPGALAGAGGGVRRPGLLPSPDDLTRLAHAARSRSRLRFAAQLYRAAADAGDTSALMRLANMRAAAGEPEAAERLDRAAAEAANTNVLRARGRREVAGLPNVSAAGVEVIRLARRWGDASKDWDAAERLARQAADAGDTSSLWHLAVVAKAAGDREAAERMFGAALDAGNTDALTELMVLRGRARDWEAAERIARQAVEAGKDYVLTHLAKMREEAGDSEAAERLARQAADVGDLLLLPGLARKYWPYGLEADGAAAGPWVWPEPGCAPT</sequence>
<proteinExistence type="predicted"/>
<accession>A0A143SZP2</accession>
<gene>
    <name evidence="1" type="ORF">SAVERM_2p135</name>
</gene>
<dbReference type="InterPro" id="IPR011990">
    <property type="entry name" value="TPR-like_helical_dom_sf"/>
</dbReference>
<dbReference type="AlphaFoldDB" id="A0A143SZP2"/>
<name>A0A143SZP2_STRAW</name>
<dbReference type="Gene3D" id="1.25.40.10">
    <property type="entry name" value="Tetratricopeptide repeat domain"/>
    <property type="match status" value="1"/>
</dbReference>
<dbReference type="SUPFAM" id="SSF81901">
    <property type="entry name" value="HCP-like"/>
    <property type="match status" value="1"/>
</dbReference>
<evidence type="ECO:0008006" key="2">
    <source>
        <dbReference type="Google" id="ProtNLM"/>
    </source>
</evidence>
<protein>
    <recommendedName>
        <fullName evidence="2">Tetratricopeptide repeat protein</fullName>
    </recommendedName>
</protein>
<reference evidence="1" key="1">
    <citation type="submission" date="2016-03" db="EMBL/GenBank/DDBJ databases">
        <title>Complete sequence of the second linear plasmid SAP2 of Streptomyces avermitilis.</title>
        <authorList>
            <person name="Ikeda H."/>
        </authorList>
    </citation>
    <scope>NUCLEOTIDE SEQUENCE</scope>
    <source>
        <strain evidence="1">MA-4680</strain>
        <plasmid evidence="1">SAP2</plasmid>
    </source>
</reference>
<keyword evidence="1" id="KW-0614">Plasmid</keyword>